<accession>A0A3P3DSK8</accession>
<keyword evidence="5" id="KW-1185">Reference proteome</keyword>
<dbReference type="InterPro" id="IPR015797">
    <property type="entry name" value="NUDIX_hydrolase-like_dom_sf"/>
</dbReference>
<dbReference type="EMBL" id="RRAZ01000006">
    <property type="protein sequence ID" value="RRH76666.1"/>
    <property type="molecule type" value="Genomic_DNA"/>
</dbReference>
<dbReference type="AlphaFoldDB" id="A0A3P3DSK8"/>
<evidence type="ECO:0000256" key="1">
    <source>
        <dbReference type="ARBA" id="ARBA00001946"/>
    </source>
</evidence>
<dbReference type="OrthoDB" id="9761969at2"/>
<gene>
    <name evidence="4" type="ORF">EG244_05730</name>
</gene>
<feature type="domain" description="Nudix hydrolase" evidence="3">
    <location>
        <begin position="5"/>
        <end position="136"/>
    </location>
</feature>
<dbReference type="PANTHER" id="PTHR43046">
    <property type="entry name" value="GDP-MANNOSE MANNOSYL HYDROLASE"/>
    <property type="match status" value="1"/>
</dbReference>
<comment type="cofactor">
    <cofactor evidence="1">
        <name>Mg(2+)</name>
        <dbReference type="ChEBI" id="CHEBI:18420"/>
    </cofactor>
</comment>
<comment type="caution">
    <text evidence="4">The sequence shown here is derived from an EMBL/GenBank/DDBJ whole genome shotgun (WGS) entry which is preliminary data.</text>
</comment>
<dbReference type="Pfam" id="PF00293">
    <property type="entry name" value="NUDIX"/>
    <property type="match status" value="1"/>
</dbReference>
<dbReference type="PANTHER" id="PTHR43046:SF14">
    <property type="entry name" value="MUTT_NUDIX FAMILY PROTEIN"/>
    <property type="match status" value="1"/>
</dbReference>
<dbReference type="RefSeq" id="WP_124964053.1">
    <property type="nucleotide sequence ID" value="NZ_RRAZ01000006.1"/>
</dbReference>
<dbReference type="InterPro" id="IPR000086">
    <property type="entry name" value="NUDIX_hydrolase_dom"/>
</dbReference>
<dbReference type="Gene3D" id="3.90.79.10">
    <property type="entry name" value="Nucleoside Triphosphate Pyrophosphohydrolase"/>
    <property type="match status" value="1"/>
</dbReference>
<dbReference type="PROSITE" id="PS51462">
    <property type="entry name" value="NUDIX"/>
    <property type="match status" value="1"/>
</dbReference>
<proteinExistence type="predicted"/>
<evidence type="ECO:0000259" key="3">
    <source>
        <dbReference type="PROSITE" id="PS51462"/>
    </source>
</evidence>
<dbReference type="SUPFAM" id="SSF55811">
    <property type="entry name" value="Nudix"/>
    <property type="match status" value="1"/>
</dbReference>
<reference evidence="4 5" key="1">
    <citation type="submission" date="2018-11" db="EMBL/GenBank/DDBJ databases">
        <title>Gemmobacter sp. nov., YIM 102744-1 draft genome.</title>
        <authorList>
            <person name="Li G."/>
            <person name="Jiang Y."/>
        </authorList>
    </citation>
    <scope>NUCLEOTIDE SEQUENCE [LARGE SCALE GENOMIC DNA]</scope>
    <source>
        <strain evidence="4 5">YIM 102744-1</strain>
    </source>
</reference>
<organism evidence="4 5">
    <name type="scientific">Falsigemmobacter faecalis</name>
    <dbReference type="NCBI Taxonomy" id="2488730"/>
    <lineage>
        <taxon>Bacteria</taxon>
        <taxon>Pseudomonadati</taxon>
        <taxon>Pseudomonadota</taxon>
        <taxon>Alphaproteobacteria</taxon>
        <taxon>Rhodobacterales</taxon>
        <taxon>Paracoccaceae</taxon>
        <taxon>Falsigemmobacter</taxon>
    </lineage>
</organism>
<protein>
    <submittedName>
        <fullName evidence="4">NUDIX hydrolase</fullName>
    </submittedName>
</protein>
<evidence type="ECO:0000313" key="4">
    <source>
        <dbReference type="EMBL" id="RRH76666.1"/>
    </source>
</evidence>
<dbReference type="GO" id="GO:0016787">
    <property type="term" value="F:hydrolase activity"/>
    <property type="evidence" value="ECO:0007669"/>
    <property type="project" value="UniProtKB-KW"/>
</dbReference>
<sequence>MKPRPPRLAVRAVILQQDRLLIVNAYPPGGTELWCAPGGGAEPHSSLHENLAREVFEETGLHVRVGAPCLINEFHDPERGFHQVDLYFRCEILAGALDEAWVDPEAIVTRRRFVSRDELAGLPHKPDSLAAVAWGDEGISYDPLELLIR</sequence>
<keyword evidence="2 4" id="KW-0378">Hydrolase</keyword>
<name>A0A3P3DSK8_9RHOB</name>
<evidence type="ECO:0000313" key="5">
    <source>
        <dbReference type="Proteomes" id="UP000282125"/>
    </source>
</evidence>
<evidence type="ECO:0000256" key="2">
    <source>
        <dbReference type="ARBA" id="ARBA00022801"/>
    </source>
</evidence>
<dbReference type="Proteomes" id="UP000282125">
    <property type="component" value="Unassembled WGS sequence"/>
</dbReference>